<organism evidence="2 3">
    <name type="scientific">Claviceps humidiphila</name>
    <dbReference type="NCBI Taxonomy" id="1294629"/>
    <lineage>
        <taxon>Eukaryota</taxon>
        <taxon>Fungi</taxon>
        <taxon>Dikarya</taxon>
        <taxon>Ascomycota</taxon>
        <taxon>Pezizomycotina</taxon>
        <taxon>Sordariomycetes</taxon>
        <taxon>Hypocreomycetidae</taxon>
        <taxon>Hypocreales</taxon>
        <taxon>Clavicipitaceae</taxon>
        <taxon>Claviceps</taxon>
    </lineage>
</organism>
<proteinExistence type="predicted"/>
<evidence type="ECO:0000313" key="3">
    <source>
        <dbReference type="Proteomes" id="UP000732380"/>
    </source>
</evidence>
<keyword evidence="3" id="KW-1185">Reference proteome</keyword>
<reference evidence="2 3" key="1">
    <citation type="journal article" date="2020" name="bioRxiv">
        <title>Whole genome comparisons of ergot fungi reveals the divergence and evolution of species within the genus Claviceps are the result of varying mechanisms driving genome evolution and host range expansion.</title>
        <authorList>
            <person name="Wyka S.A."/>
            <person name="Mondo S.J."/>
            <person name="Liu M."/>
            <person name="Dettman J."/>
            <person name="Nalam V."/>
            <person name="Broders K.D."/>
        </authorList>
    </citation>
    <scope>NUCLEOTIDE SEQUENCE [LARGE SCALE GENOMIC DNA]</scope>
    <source>
        <strain evidence="2 3">LM576</strain>
    </source>
</reference>
<evidence type="ECO:0000313" key="2">
    <source>
        <dbReference type="EMBL" id="KAG6112795.1"/>
    </source>
</evidence>
<dbReference type="Proteomes" id="UP000732380">
    <property type="component" value="Unassembled WGS sequence"/>
</dbReference>
<protein>
    <submittedName>
        <fullName evidence="2">Uncharacterized protein</fullName>
    </submittedName>
</protein>
<sequence>MRFITALLPIFLALVAAFDQDACVCQSHKPGADHDDYDRDLTKWTCLNDYAGKADFDSASGECIAFDRQQLEGDRFQNDCIWRGVAEGFYRYNDDGSVDKKSGLFFVSGASSKCG</sequence>
<evidence type="ECO:0000256" key="1">
    <source>
        <dbReference type="SAM" id="SignalP"/>
    </source>
</evidence>
<accession>A0A9P7PZA7</accession>
<keyword evidence="1" id="KW-0732">Signal</keyword>
<gene>
    <name evidence="2" type="ORF">E4U13_004106</name>
</gene>
<dbReference type="AlphaFoldDB" id="A0A9P7PZA7"/>
<name>A0A9P7PZA7_9HYPO</name>
<comment type="caution">
    <text evidence="2">The sequence shown here is derived from an EMBL/GenBank/DDBJ whole genome shotgun (WGS) entry which is preliminary data.</text>
</comment>
<feature type="signal peptide" evidence="1">
    <location>
        <begin position="1"/>
        <end position="17"/>
    </location>
</feature>
<feature type="chain" id="PRO_5040288494" evidence="1">
    <location>
        <begin position="18"/>
        <end position="115"/>
    </location>
</feature>
<dbReference type="EMBL" id="SRQM01000319">
    <property type="protein sequence ID" value="KAG6112795.1"/>
    <property type="molecule type" value="Genomic_DNA"/>
</dbReference>